<dbReference type="EMBL" id="UINC01219887">
    <property type="protein sequence ID" value="SVE47561.1"/>
    <property type="molecule type" value="Genomic_DNA"/>
</dbReference>
<proteinExistence type="predicted"/>
<organism evidence="1">
    <name type="scientific">marine metagenome</name>
    <dbReference type="NCBI Taxonomy" id="408172"/>
    <lineage>
        <taxon>unclassified sequences</taxon>
        <taxon>metagenomes</taxon>
        <taxon>ecological metagenomes</taxon>
    </lineage>
</organism>
<sequence length="45" mass="5141">MNSKILTTHVGSLPRPAKLSQLLFAKDKNEIVDEKEFDDVVREEV</sequence>
<evidence type="ECO:0000313" key="1">
    <source>
        <dbReference type="EMBL" id="SVE47561.1"/>
    </source>
</evidence>
<dbReference type="InterPro" id="IPR038071">
    <property type="entry name" value="UROD/MetE-like_sf"/>
</dbReference>
<feature type="non-terminal residue" evidence="1">
    <location>
        <position position="45"/>
    </location>
</feature>
<dbReference type="Gene3D" id="3.20.20.210">
    <property type="match status" value="1"/>
</dbReference>
<name>A0A383DSU2_9ZZZZ</name>
<accession>A0A383DSU2</accession>
<evidence type="ECO:0008006" key="2">
    <source>
        <dbReference type="Google" id="ProtNLM"/>
    </source>
</evidence>
<gene>
    <name evidence="1" type="ORF">METZ01_LOCUS500415</name>
</gene>
<dbReference type="AlphaFoldDB" id="A0A383DSU2"/>
<reference evidence="1" key="1">
    <citation type="submission" date="2018-05" db="EMBL/GenBank/DDBJ databases">
        <authorList>
            <person name="Lanie J.A."/>
            <person name="Ng W.-L."/>
            <person name="Kazmierczak K.M."/>
            <person name="Andrzejewski T.M."/>
            <person name="Davidsen T.M."/>
            <person name="Wayne K.J."/>
            <person name="Tettelin H."/>
            <person name="Glass J.I."/>
            <person name="Rusch D."/>
            <person name="Podicherti R."/>
            <person name="Tsui H.-C.T."/>
            <person name="Winkler M.E."/>
        </authorList>
    </citation>
    <scope>NUCLEOTIDE SEQUENCE</scope>
</reference>
<protein>
    <recommendedName>
        <fullName evidence="2">Cobalamin-independent methionine synthase MetE C-terminal/archaeal domain-containing protein</fullName>
    </recommendedName>
</protein>